<proteinExistence type="predicted"/>
<dbReference type="STRING" id="1344003.SAMN05445060_4047"/>
<feature type="region of interest" description="Disordered" evidence="1">
    <location>
        <begin position="1"/>
        <end position="54"/>
    </location>
</feature>
<protein>
    <submittedName>
        <fullName evidence="2">Uncharacterized protein</fullName>
    </submittedName>
</protein>
<dbReference type="RefSeq" id="WP_159441895.1">
    <property type="nucleotide sequence ID" value="NZ_FTNT01000016.1"/>
</dbReference>
<dbReference type="EMBL" id="FTNT01000016">
    <property type="protein sequence ID" value="SIS23078.1"/>
    <property type="molecule type" value="Genomic_DNA"/>
</dbReference>
<accession>A0A1N7HEE8</accession>
<keyword evidence="3" id="KW-1185">Reference proteome</keyword>
<dbReference type="Proteomes" id="UP000186218">
    <property type="component" value="Unassembled WGS sequence"/>
</dbReference>
<organism evidence="2 3">
    <name type="scientific">Williamsia sterculiae</name>
    <dbReference type="NCBI Taxonomy" id="1344003"/>
    <lineage>
        <taxon>Bacteria</taxon>
        <taxon>Bacillati</taxon>
        <taxon>Actinomycetota</taxon>
        <taxon>Actinomycetes</taxon>
        <taxon>Mycobacteriales</taxon>
        <taxon>Nocardiaceae</taxon>
        <taxon>Williamsia</taxon>
    </lineage>
</organism>
<evidence type="ECO:0000256" key="1">
    <source>
        <dbReference type="SAM" id="MobiDB-lite"/>
    </source>
</evidence>
<sequence>MTTTEARHTRRPQAAGRRSLDSLHTAARVAAEASKKTGRPVSARVSELLKDQQR</sequence>
<evidence type="ECO:0000313" key="2">
    <source>
        <dbReference type="EMBL" id="SIS23078.1"/>
    </source>
</evidence>
<reference evidence="2 3" key="1">
    <citation type="submission" date="2017-01" db="EMBL/GenBank/DDBJ databases">
        <authorList>
            <person name="Mah S.A."/>
            <person name="Swanson W.J."/>
            <person name="Moy G.W."/>
            <person name="Vacquier V.D."/>
        </authorList>
    </citation>
    <scope>NUCLEOTIDE SEQUENCE [LARGE SCALE GENOMIC DNA]</scope>
    <source>
        <strain evidence="2 3">CPCC 203464</strain>
    </source>
</reference>
<name>A0A1N7HEE8_9NOCA</name>
<evidence type="ECO:0000313" key="3">
    <source>
        <dbReference type="Proteomes" id="UP000186218"/>
    </source>
</evidence>
<gene>
    <name evidence="2" type="ORF">SAMN05445060_4047</name>
</gene>
<dbReference type="AlphaFoldDB" id="A0A1N7HEE8"/>